<dbReference type="EMBL" id="BLAL01000242">
    <property type="protein sequence ID" value="GES95400.1"/>
    <property type="molecule type" value="Genomic_DNA"/>
</dbReference>
<protein>
    <submittedName>
        <fullName evidence="1">Uncharacterized protein</fullName>
    </submittedName>
</protein>
<gene>
    <name evidence="1" type="ORF">RCL2_002207400</name>
</gene>
<proteinExistence type="predicted"/>
<dbReference type="AlphaFoldDB" id="A0A8H3M0I6"/>
<comment type="caution">
    <text evidence="1">The sequence shown here is derived from an EMBL/GenBank/DDBJ whole genome shotgun (WGS) entry which is preliminary data.</text>
</comment>
<sequence>MKYLNKFYTGDKPRNCSLRELRGIFWFCIKGIDKTDVPLHNSKNILPKNFILQSEDEDRGEGEEEEKLAVTSITGIYCVKQSYFINMTLLQRYT</sequence>
<evidence type="ECO:0000313" key="1">
    <source>
        <dbReference type="EMBL" id="GES95400.1"/>
    </source>
</evidence>
<reference evidence="1" key="1">
    <citation type="submission" date="2019-10" db="EMBL/GenBank/DDBJ databases">
        <title>Conservation and host-specific expression of non-tandemly repeated heterogenous ribosome RNA gene in arbuscular mycorrhizal fungi.</title>
        <authorList>
            <person name="Maeda T."/>
            <person name="Kobayashi Y."/>
            <person name="Nakagawa T."/>
            <person name="Ezawa T."/>
            <person name="Yamaguchi K."/>
            <person name="Bino T."/>
            <person name="Nishimoto Y."/>
            <person name="Shigenobu S."/>
            <person name="Kawaguchi M."/>
        </authorList>
    </citation>
    <scope>NUCLEOTIDE SEQUENCE</scope>
    <source>
        <strain evidence="1">HR1</strain>
    </source>
</reference>
<organism evidence="1 2">
    <name type="scientific">Rhizophagus clarus</name>
    <dbReference type="NCBI Taxonomy" id="94130"/>
    <lineage>
        <taxon>Eukaryota</taxon>
        <taxon>Fungi</taxon>
        <taxon>Fungi incertae sedis</taxon>
        <taxon>Mucoromycota</taxon>
        <taxon>Glomeromycotina</taxon>
        <taxon>Glomeromycetes</taxon>
        <taxon>Glomerales</taxon>
        <taxon>Glomeraceae</taxon>
        <taxon>Rhizophagus</taxon>
    </lineage>
</organism>
<dbReference type="Proteomes" id="UP000615446">
    <property type="component" value="Unassembled WGS sequence"/>
</dbReference>
<accession>A0A8H3M0I6</accession>
<name>A0A8H3M0I6_9GLOM</name>
<evidence type="ECO:0000313" key="2">
    <source>
        <dbReference type="Proteomes" id="UP000615446"/>
    </source>
</evidence>